<dbReference type="Proteomes" id="UP000013523">
    <property type="component" value="Chromosome"/>
</dbReference>
<proteinExistence type="predicted"/>
<accession>R4KG93</accession>
<evidence type="ECO:0000313" key="3">
    <source>
        <dbReference type="Proteomes" id="UP000013523"/>
    </source>
</evidence>
<gene>
    <name evidence="2" type="ORF">Clopa_4840</name>
</gene>
<evidence type="ECO:0000313" key="2">
    <source>
        <dbReference type="EMBL" id="AGK99519.1"/>
    </source>
</evidence>
<dbReference type="OrthoDB" id="40849at2"/>
<protein>
    <submittedName>
        <fullName evidence="2">ATPase family protein associated with various cellular activities (AAA)</fullName>
    </submittedName>
</protein>
<dbReference type="SMART" id="SM00382">
    <property type="entry name" value="AAA"/>
    <property type="match status" value="1"/>
</dbReference>
<dbReference type="GO" id="GO:0005524">
    <property type="term" value="F:ATP binding"/>
    <property type="evidence" value="ECO:0007669"/>
    <property type="project" value="InterPro"/>
</dbReference>
<dbReference type="RefSeq" id="WP_015617785.1">
    <property type="nucleotide sequence ID" value="NC_021182.1"/>
</dbReference>
<dbReference type="EMBL" id="CP003261">
    <property type="protein sequence ID" value="AGK99519.1"/>
    <property type="molecule type" value="Genomic_DNA"/>
</dbReference>
<reference evidence="2 3" key="1">
    <citation type="submission" date="2012-01" db="EMBL/GenBank/DDBJ databases">
        <title>Complete sequence of chromosome of Clostridium pasteurianum BC1.</title>
        <authorList>
            <consortium name="US DOE Joint Genome Institute"/>
            <person name="Lucas S."/>
            <person name="Han J."/>
            <person name="Lapidus A."/>
            <person name="Cheng J.-F."/>
            <person name="Goodwin L."/>
            <person name="Pitluck S."/>
            <person name="Peters L."/>
            <person name="Mikhailova N."/>
            <person name="Teshima H."/>
            <person name="Detter J.C."/>
            <person name="Han C."/>
            <person name="Tapia R."/>
            <person name="Land M."/>
            <person name="Hauser L."/>
            <person name="Kyrpides N."/>
            <person name="Ivanova N."/>
            <person name="Pagani I."/>
            <person name="Dunn J."/>
            <person name="Taghavi S."/>
            <person name="Francis A."/>
            <person name="van der Lelie D."/>
            <person name="Woyke T."/>
        </authorList>
    </citation>
    <scope>NUCLEOTIDE SEQUENCE [LARGE SCALE GENOMIC DNA]</scope>
    <source>
        <strain evidence="2 3">BC1</strain>
    </source>
</reference>
<sequence length="381" mass="43853">MNFNDALKCVELVIESGAVPLLIGESGIGKTTIVKNLCKSNNYYNINIDGNMLKEGEIGGLPTVEDYLVHVNGGDIKLKRTVYAVHIKLQEIERVLSKDPGRTIILFIDEINRCEHSVQQELMNIILNREINGFKIPDQVKVVAAMNPSNKYGEYNNTDYQVIDMDAAQEDRFTWIEVESDTKAWISWGMEKVGETTNIHEDILNFVSTFPEYLHTPSSVEMVKATPRSWERVSNVYRIYLNKGEKIPKNIIYNVIKGNVGSSIAQEFMNFINNNKRSLITAEQIFLESTLKSEIIEEIKKENHSRLYLIAKNVFQHIKNSNNKIQEIDIFSKLLQYYPADLKLAIMKELKESYADNIYEDFLMNKNFIEGFFSIYGDFKE</sequence>
<dbReference type="Gene3D" id="3.40.50.300">
    <property type="entry name" value="P-loop containing nucleotide triphosphate hydrolases"/>
    <property type="match status" value="1"/>
</dbReference>
<name>R4KG93_CLOPA</name>
<organism evidence="2 3">
    <name type="scientific">Clostridium pasteurianum BC1</name>
    <dbReference type="NCBI Taxonomy" id="86416"/>
    <lineage>
        <taxon>Bacteria</taxon>
        <taxon>Bacillati</taxon>
        <taxon>Bacillota</taxon>
        <taxon>Clostridia</taxon>
        <taxon>Eubacteriales</taxon>
        <taxon>Clostridiaceae</taxon>
        <taxon>Clostridium</taxon>
    </lineage>
</organism>
<dbReference type="eggNOG" id="COG0714">
    <property type="taxonomic scope" value="Bacteria"/>
</dbReference>
<dbReference type="CDD" id="cd00009">
    <property type="entry name" value="AAA"/>
    <property type="match status" value="1"/>
</dbReference>
<dbReference type="AlphaFoldDB" id="R4KG93"/>
<dbReference type="PATRIC" id="fig|86416.3.peg.4829"/>
<keyword evidence="3" id="KW-1185">Reference proteome</keyword>
<dbReference type="SUPFAM" id="SSF52540">
    <property type="entry name" value="P-loop containing nucleoside triphosphate hydrolases"/>
    <property type="match status" value="1"/>
</dbReference>
<dbReference type="STRING" id="86416.Clopa_4840"/>
<dbReference type="KEGG" id="cpas:Clopa_4840"/>
<dbReference type="InterPro" id="IPR003593">
    <property type="entry name" value="AAA+_ATPase"/>
</dbReference>
<dbReference type="HOGENOM" id="CLU_062391_0_0_9"/>
<dbReference type="GO" id="GO:0016887">
    <property type="term" value="F:ATP hydrolysis activity"/>
    <property type="evidence" value="ECO:0007669"/>
    <property type="project" value="InterPro"/>
</dbReference>
<dbReference type="InterPro" id="IPR011704">
    <property type="entry name" value="ATPase_dyneun-rel_AAA"/>
</dbReference>
<dbReference type="Pfam" id="PF07728">
    <property type="entry name" value="AAA_5"/>
    <property type="match status" value="1"/>
</dbReference>
<dbReference type="InterPro" id="IPR027417">
    <property type="entry name" value="P-loop_NTPase"/>
</dbReference>
<evidence type="ECO:0000259" key="1">
    <source>
        <dbReference type="SMART" id="SM00382"/>
    </source>
</evidence>
<feature type="domain" description="AAA+ ATPase" evidence="1">
    <location>
        <begin position="16"/>
        <end position="180"/>
    </location>
</feature>